<evidence type="ECO:0000313" key="9">
    <source>
        <dbReference type="EMBL" id="WJW67400.1"/>
    </source>
</evidence>
<feature type="transmembrane region" description="Helical" evidence="6">
    <location>
        <begin position="180"/>
        <end position="202"/>
    </location>
</feature>
<dbReference type="AlphaFoldDB" id="A0A8T7LXC8"/>
<organism evidence="8 10">
    <name type="scientific">Candidatus Chlorohelix allophototropha</name>
    <dbReference type="NCBI Taxonomy" id="3003348"/>
    <lineage>
        <taxon>Bacteria</taxon>
        <taxon>Bacillati</taxon>
        <taxon>Chloroflexota</taxon>
        <taxon>Chloroflexia</taxon>
        <taxon>Candidatus Chloroheliales</taxon>
        <taxon>Candidatus Chloroheliaceae</taxon>
        <taxon>Candidatus Chlorohelix</taxon>
    </lineage>
</organism>
<dbReference type="PANTHER" id="PTHR42688:SF1">
    <property type="entry name" value="BLR5212 PROTEIN"/>
    <property type="match status" value="1"/>
</dbReference>
<evidence type="ECO:0000313" key="8">
    <source>
        <dbReference type="EMBL" id="NWJ45527.1"/>
    </source>
</evidence>
<dbReference type="SUPFAM" id="SSF103473">
    <property type="entry name" value="MFS general substrate transporter"/>
    <property type="match status" value="1"/>
</dbReference>
<comment type="subcellular location">
    <subcellularLocation>
        <location evidence="1">Cell membrane</location>
        <topology evidence="1">Multi-pass membrane protein</topology>
    </subcellularLocation>
</comment>
<feature type="transmembrane region" description="Helical" evidence="6">
    <location>
        <begin position="310"/>
        <end position="333"/>
    </location>
</feature>
<dbReference type="RefSeq" id="WP_341469294.1">
    <property type="nucleotide sequence ID" value="NZ_CP128399.1"/>
</dbReference>
<dbReference type="CDD" id="cd17370">
    <property type="entry name" value="MFS_MJ1317_like"/>
    <property type="match status" value="1"/>
</dbReference>
<evidence type="ECO:0000256" key="4">
    <source>
        <dbReference type="ARBA" id="ARBA00022989"/>
    </source>
</evidence>
<evidence type="ECO:0000313" key="11">
    <source>
        <dbReference type="Proteomes" id="UP001431572"/>
    </source>
</evidence>
<keyword evidence="5 6" id="KW-0472">Membrane</keyword>
<evidence type="ECO:0000256" key="3">
    <source>
        <dbReference type="ARBA" id="ARBA00022692"/>
    </source>
</evidence>
<dbReference type="Proteomes" id="UP001431572">
    <property type="component" value="Chromosome 1"/>
</dbReference>
<name>A0A8T7LXC8_9CHLR</name>
<evidence type="ECO:0000256" key="5">
    <source>
        <dbReference type="ARBA" id="ARBA00023136"/>
    </source>
</evidence>
<reference evidence="9" key="2">
    <citation type="journal article" date="2024" name="Nature">
        <title>Anoxygenic phototroph of the Chloroflexota uses a type I reaction centre.</title>
        <authorList>
            <person name="Tsuji J.M."/>
            <person name="Shaw N.A."/>
            <person name="Nagashima S."/>
            <person name="Venkiteswaran J.J."/>
            <person name="Schiff S.L."/>
            <person name="Watanabe T."/>
            <person name="Fukui M."/>
            <person name="Hanada S."/>
            <person name="Tank M."/>
            <person name="Neufeld J.D."/>
        </authorList>
    </citation>
    <scope>NUCLEOTIDE SEQUENCE</scope>
    <source>
        <strain evidence="9">L227-S17</strain>
    </source>
</reference>
<evidence type="ECO:0000256" key="6">
    <source>
        <dbReference type="SAM" id="Phobius"/>
    </source>
</evidence>
<dbReference type="GO" id="GO:0022857">
    <property type="term" value="F:transmembrane transporter activity"/>
    <property type="evidence" value="ECO:0007669"/>
    <property type="project" value="InterPro"/>
</dbReference>
<dbReference type="InterPro" id="IPR052425">
    <property type="entry name" value="Uncharacterized_MFS-type"/>
</dbReference>
<protein>
    <submittedName>
        <fullName evidence="8">MFS transporter</fullName>
    </submittedName>
</protein>
<evidence type="ECO:0000313" key="10">
    <source>
        <dbReference type="Proteomes" id="UP000521676"/>
    </source>
</evidence>
<dbReference type="GO" id="GO:0005886">
    <property type="term" value="C:plasma membrane"/>
    <property type="evidence" value="ECO:0007669"/>
    <property type="project" value="UniProtKB-SubCell"/>
</dbReference>
<feature type="transmembrane region" description="Helical" evidence="6">
    <location>
        <begin position="223"/>
        <end position="246"/>
    </location>
</feature>
<dbReference type="InterPro" id="IPR020846">
    <property type="entry name" value="MFS_dom"/>
</dbReference>
<evidence type="ECO:0000256" key="2">
    <source>
        <dbReference type="ARBA" id="ARBA00022475"/>
    </source>
</evidence>
<proteinExistence type="predicted"/>
<dbReference type="Gene3D" id="1.20.1250.20">
    <property type="entry name" value="MFS general substrate transporter like domains"/>
    <property type="match status" value="2"/>
</dbReference>
<feature type="domain" description="Major facilitator superfamily (MFS) profile" evidence="7">
    <location>
        <begin position="15"/>
        <end position="396"/>
    </location>
</feature>
<dbReference type="Pfam" id="PF07690">
    <property type="entry name" value="MFS_1"/>
    <property type="match status" value="1"/>
</dbReference>
<feature type="transmembrane region" description="Helical" evidence="6">
    <location>
        <begin position="14"/>
        <end position="31"/>
    </location>
</feature>
<keyword evidence="4 6" id="KW-1133">Transmembrane helix</keyword>
<dbReference type="EMBL" id="JACATZ010000001">
    <property type="protein sequence ID" value="NWJ45527.1"/>
    <property type="molecule type" value="Genomic_DNA"/>
</dbReference>
<feature type="transmembrane region" description="Helical" evidence="6">
    <location>
        <begin position="374"/>
        <end position="393"/>
    </location>
</feature>
<dbReference type="InterPro" id="IPR011701">
    <property type="entry name" value="MFS"/>
</dbReference>
<sequence length="396" mass="41884">MKQAKPVRVLDKGAAFKFVVLLGVVSLFGDMTYEGARSITGPYLSLLGASAAVVGLVAGFGELIGFGLRLFSGYISDKTGRYWTITIAGYVVNLLAVPALALAGSWQFAALLMILERTGKAIRAPSRDALLSYATKQTGHGKGFGLHEALDQIGALTGPLIVALVMWYRAGNGKEDYATAFAFLLIPALLAIGLVLIARFLYPRLTDLDAALPTPDPTGWKRTFWLYLGGVGLVAAGYADFPLLAYHFEKADVLSGNIIPLVYSLAMGVDAVAALLFGRLFDKSGIQALVISTLLSAGFAPLAFTGSPVLVIAGAVLWGVGMGAQESIMRAAVAKLVPIERRGTAFGVFNTGYGLCWFAGSALMGFMYDISIPLLVTFSVAVQLVAIFFFVVASKD</sequence>
<dbReference type="PROSITE" id="PS50850">
    <property type="entry name" value="MFS"/>
    <property type="match status" value="1"/>
</dbReference>
<dbReference type="PANTHER" id="PTHR42688">
    <property type="entry name" value="CONSERVED PROTEIN"/>
    <property type="match status" value="1"/>
</dbReference>
<keyword evidence="2" id="KW-1003">Cell membrane</keyword>
<gene>
    <name evidence="8" type="ORF">HXX08_06590</name>
    <name evidence="9" type="ORF">OZ401_000666</name>
</gene>
<dbReference type="EMBL" id="CP128399">
    <property type="protein sequence ID" value="WJW67400.1"/>
    <property type="molecule type" value="Genomic_DNA"/>
</dbReference>
<feature type="transmembrane region" description="Helical" evidence="6">
    <location>
        <begin position="345"/>
        <end position="368"/>
    </location>
</feature>
<evidence type="ECO:0000256" key="1">
    <source>
        <dbReference type="ARBA" id="ARBA00004651"/>
    </source>
</evidence>
<keyword evidence="3 6" id="KW-0812">Transmembrane</keyword>
<feature type="transmembrane region" description="Helical" evidence="6">
    <location>
        <begin position="149"/>
        <end position="168"/>
    </location>
</feature>
<keyword evidence="11" id="KW-1185">Reference proteome</keyword>
<feature type="transmembrane region" description="Helical" evidence="6">
    <location>
        <begin position="258"/>
        <end position="278"/>
    </location>
</feature>
<feature type="transmembrane region" description="Helical" evidence="6">
    <location>
        <begin position="43"/>
        <end position="67"/>
    </location>
</feature>
<feature type="transmembrane region" description="Helical" evidence="6">
    <location>
        <begin position="87"/>
        <end position="115"/>
    </location>
</feature>
<dbReference type="Proteomes" id="UP000521676">
    <property type="component" value="Unassembled WGS sequence"/>
</dbReference>
<accession>A0A8T7LXC8</accession>
<dbReference type="InterPro" id="IPR036259">
    <property type="entry name" value="MFS_trans_sf"/>
</dbReference>
<evidence type="ECO:0000259" key="7">
    <source>
        <dbReference type="PROSITE" id="PS50850"/>
    </source>
</evidence>
<reference evidence="8 10" key="1">
    <citation type="submission" date="2020-06" db="EMBL/GenBank/DDBJ databases">
        <title>Anoxygenic phototrophic Chloroflexota member uses a Type I reaction center.</title>
        <authorList>
            <person name="Tsuji J.M."/>
            <person name="Shaw N.A."/>
            <person name="Nagashima S."/>
            <person name="Venkiteswaran J."/>
            <person name="Schiff S.L."/>
            <person name="Hanada S."/>
            <person name="Tank M."/>
            <person name="Neufeld J.D."/>
        </authorList>
    </citation>
    <scope>NUCLEOTIDE SEQUENCE [LARGE SCALE GENOMIC DNA]</scope>
    <source>
        <strain evidence="8">L227-S17</strain>
    </source>
</reference>